<protein>
    <recommendedName>
        <fullName evidence="5">Oxygen sensor histidine kinase NreB</fullName>
        <ecNumber evidence="4">2.7.13.3</ecNumber>
    </recommendedName>
    <alternativeName>
        <fullName evidence="18">Nitrogen regulation protein B</fullName>
    </alternativeName>
</protein>
<comment type="catalytic activity">
    <reaction evidence="1">
        <text>ATP + protein L-histidine = ADP + protein N-phospho-L-histidine.</text>
        <dbReference type="EC" id="2.7.13.3"/>
    </reaction>
</comment>
<evidence type="ECO:0000313" key="20">
    <source>
        <dbReference type="EMBL" id="RDI74328.1"/>
    </source>
</evidence>
<dbReference type="GO" id="GO:0046983">
    <property type="term" value="F:protein dimerization activity"/>
    <property type="evidence" value="ECO:0007669"/>
    <property type="project" value="InterPro"/>
</dbReference>
<evidence type="ECO:0000256" key="3">
    <source>
        <dbReference type="ARBA" id="ARBA00004496"/>
    </source>
</evidence>
<organism evidence="20 21">
    <name type="scientific">Gaiella occulta</name>
    <dbReference type="NCBI Taxonomy" id="1002870"/>
    <lineage>
        <taxon>Bacteria</taxon>
        <taxon>Bacillati</taxon>
        <taxon>Actinomycetota</taxon>
        <taxon>Thermoleophilia</taxon>
        <taxon>Gaiellales</taxon>
        <taxon>Gaiellaceae</taxon>
        <taxon>Gaiella</taxon>
    </lineage>
</organism>
<dbReference type="Gene3D" id="3.30.450.40">
    <property type="match status" value="1"/>
</dbReference>
<dbReference type="CDD" id="cd16917">
    <property type="entry name" value="HATPase_UhpB-NarQ-NarX-like"/>
    <property type="match status" value="1"/>
</dbReference>
<dbReference type="EC" id="2.7.13.3" evidence="4"/>
<evidence type="ECO:0000256" key="2">
    <source>
        <dbReference type="ARBA" id="ARBA00001966"/>
    </source>
</evidence>
<reference evidence="21" key="2">
    <citation type="journal article" date="2019" name="MicrobiologyOpen">
        <title>High-quality draft genome sequence of Gaiella occulta isolated from a 150 meter deep mineral water borehole and comparison with the genome sequences of other deep-branching lineages of the phylum Actinobacteria.</title>
        <authorList>
            <person name="Severino R."/>
            <person name="Froufe H.J.C."/>
            <person name="Barroso C."/>
            <person name="Albuquerque L."/>
            <person name="Lobo-da-Cunha A."/>
            <person name="da Costa M.S."/>
            <person name="Egas C."/>
        </authorList>
    </citation>
    <scope>NUCLEOTIDE SEQUENCE [LARGE SCALE GENOMIC DNA]</scope>
    <source>
        <strain evidence="21">F2-233</strain>
    </source>
</reference>
<dbReference type="InterPro" id="IPR005467">
    <property type="entry name" value="His_kinase_dom"/>
</dbReference>
<dbReference type="GO" id="GO:0051539">
    <property type="term" value="F:4 iron, 4 sulfur cluster binding"/>
    <property type="evidence" value="ECO:0007669"/>
    <property type="project" value="UniProtKB-KW"/>
</dbReference>
<evidence type="ECO:0000256" key="10">
    <source>
        <dbReference type="ARBA" id="ARBA00022723"/>
    </source>
</evidence>
<dbReference type="GO" id="GO:0005524">
    <property type="term" value="F:ATP binding"/>
    <property type="evidence" value="ECO:0007669"/>
    <property type="project" value="UniProtKB-KW"/>
</dbReference>
<reference evidence="20 21" key="1">
    <citation type="submission" date="2018-07" db="EMBL/GenBank/DDBJ databases">
        <title>High-quality-draft genome sequence of Gaiella occulta.</title>
        <authorList>
            <person name="Severino R."/>
            <person name="Froufe H.J.C."/>
            <person name="Rainey F.A."/>
            <person name="Barroso C."/>
            <person name="Albuquerque L."/>
            <person name="Lobo-Da-Cunha A."/>
            <person name="Da Costa M.S."/>
            <person name="Egas C."/>
        </authorList>
    </citation>
    <scope>NUCLEOTIDE SEQUENCE [LARGE SCALE GENOMIC DNA]</scope>
    <source>
        <strain evidence="20 21">F2-233</strain>
    </source>
</reference>
<dbReference type="PRINTS" id="PR00344">
    <property type="entry name" value="BCTRLSENSOR"/>
</dbReference>
<dbReference type="SUPFAM" id="SSF55874">
    <property type="entry name" value="ATPase domain of HSP90 chaperone/DNA topoisomerase II/histidine kinase"/>
    <property type="match status" value="1"/>
</dbReference>
<evidence type="ECO:0000256" key="8">
    <source>
        <dbReference type="ARBA" id="ARBA00022553"/>
    </source>
</evidence>
<dbReference type="PROSITE" id="PS50109">
    <property type="entry name" value="HIS_KIN"/>
    <property type="match status" value="1"/>
</dbReference>
<dbReference type="GO" id="GO:0000155">
    <property type="term" value="F:phosphorelay sensor kinase activity"/>
    <property type="evidence" value="ECO:0007669"/>
    <property type="project" value="InterPro"/>
</dbReference>
<name>A0A7M2YXX3_9ACTN</name>
<keyword evidence="11" id="KW-0547">Nucleotide-binding</keyword>
<evidence type="ECO:0000256" key="6">
    <source>
        <dbReference type="ARBA" id="ARBA00022485"/>
    </source>
</evidence>
<evidence type="ECO:0000256" key="1">
    <source>
        <dbReference type="ARBA" id="ARBA00000085"/>
    </source>
</evidence>
<dbReference type="OrthoDB" id="144293at2"/>
<comment type="caution">
    <text evidence="20">The sequence shown here is derived from an EMBL/GenBank/DDBJ whole genome shotgun (WGS) entry which is preliminary data.</text>
</comment>
<dbReference type="PANTHER" id="PTHR24421">
    <property type="entry name" value="NITRATE/NITRITE SENSOR PROTEIN NARX-RELATED"/>
    <property type="match status" value="1"/>
</dbReference>
<keyword evidence="10" id="KW-0479">Metal-binding</keyword>
<dbReference type="GO" id="GO:0046872">
    <property type="term" value="F:metal ion binding"/>
    <property type="evidence" value="ECO:0007669"/>
    <property type="project" value="UniProtKB-KW"/>
</dbReference>
<comment type="function">
    <text evidence="17">Member of the two-component regulatory system NreB/NreC involved in the control of dissimilatory nitrate/nitrite reduction in response to oxygen. NreB functions as a direct oxygen sensor histidine kinase which is autophosphorylated, in the absence of oxygen, probably at the conserved histidine residue, and transfers its phosphate group probably to a conserved aspartate residue of NreC. NreB/NreC activates the expression of the nitrate (narGHJI) and nitrite (nir) reductase operons, as well as the putative nitrate transporter gene narT.</text>
</comment>
<dbReference type="InterPro" id="IPR036890">
    <property type="entry name" value="HATPase_C_sf"/>
</dbReference>
<evidence type="ECO:0000256" key="9">
    <source>
        <dbReference type="ARBA" id="ARBA00022679"/>
    </source>
</evidence>
<keyword evidence="13" id="KW-0067">ATP-binding</keyword>
<evidence type="ECO:0000256" key="14">
    <source>
        <dbReference type="ARBA" id="ARBA00023004"/>
    </source>
</evidence>
<dbReference type="Gene3D" id="3.30.565.10">
    <property type="entry name" value="Histidine kinase-like ATPase, C-terminal domain"/>
    <property type="match status" value="1"/>
</dbReference>
<sequence length="376" mass="40817">MDRDNRRRALVDAGIAITSELSLDVILQKLVTIAAELTDARYAALGVIDRAGTELERFVTHGVTDAERKAIGEPPRGRGILGVLIHDARVLRLDDLTRDPRSVGFPANHPPMRSFLGVPVMTRGVAFGNLYLAEKQGADAFTEEDEEIVTLLAAQAAVAIENARRVERDALRRAVLAQEVERRRLARELHDETGQALTSILLGLAVVERAESLGDARAAAADLRELVVSTLQDVRRLAVELRPSALDDFGLVPALRRLGQTVREGSRLDVQVEARLGDERLEPELETAVYRIVQEALTNAVKHADAHHVSVVLTRKNEMVSVVIEDDGRGFEPAAPRGGGLGLLGMRERVELLDGTLSVESAPGAGTTLLLGLPIR</sequence>
<keyword evidence="15" id="KW-0902">Two-component regulatory system</keyword>
<dbReference type="InterPro" id="IPR011712">
    <property type="entry name" value="Sig_transdc_His_kin_sub3_dim/P"/>
</dbReference>
<dbReference type="AlphaFoldDB" id="A0A7M2YXX3"/>
<evidence type="ECO:0000256" key="17">
    <source>
        <dbReference type="ARBA" id="ARBA00024827"/>
    </source>
</evidence>
<dbReference type="RefSeq" id="WP_147281244.1">
    <property type="nucleotide sequence ID" value="NZ_QQZY01000004.1"/>
</dbReference>
<feature type="domain" description="Histidine kinase" evidence="19">
    <location>
        <begin position="188"/>
        <end position="376"/>
    </location>
</feature>
<dbReference type="Pfam" id="PF13185">
    <property type="entry name" value="GAF_2"/>
    <property type="match status" value="1"/>
</dbReference>
<evidence type="ECO:0000256" key="11">
    <source>
        <dbReference type="ARBA" id="ARBA00022741"/>
    </source>
</evidence>
<keyword evidence="12" id="KW-0418">Kinase</keyword>
<keyword evidence="9" id="KW-0808">Transferase</keyword>
<comment type="subcellular location">
    <subcellularLocation>
        <location evidence="3">Cytoplasm</location>
    </subcellularLocation>
</comment>
<evidence type="ECO:0000256" key="12">
    <source>
        <dbReference type="ARBA" id="ARBA00022777"/>
    </source>
</evidence>
<keyword evidence="6" id="KW-0004">4Fe-4S</keyword>
<gene>
    <name evidence="20" type="ORF">Gocc_1904</name>
</gene>
<keyword evidence="14" id="KW-0408">Iron</keyword>
<evidence type="ECO:0000256" key="5">
    <source>
        <dbReference type="ARBA" id="ARBA00017322"/>
    </source>
</evidence>
<dbReference type="SMART" id="SM00065">
    <property type="entry name" value="GAF"/>
    <property type="match status" value="1"/>
</dbReference>
<dbReference type="SUPFAM" id="SSF55781">
    <property type="entry name" value="GAF domain-like"/>
    <property type="match status" value="1"/>
</dbReference>
<keyword evidence="7" id="KW-0963">Cytoplasm</keyword>
<keyword evidence="16" id="KW-0411">Iron-sulfur</keyword>
<evidence type="ECO:0000256" key="15">
    <source>
        <dbReference type="ARBA" id="ARBA00023012"/>
    </source>
</evidence>
<dbReference type="InterPro" id="IPR004358">
    <property type="entry name" value="Sig_transdc_His_kin-like_C"/>
</dbReference>
<accession>A0A7M2YXX3</accession>
<dbReference type="InterPro" id="IPR003594">
    <property type="entry name" value="HATPase_dom"/>
</dbReference>
<dbReference type="Proteomes" id="UP000254134">
    <property type="component" value="Unassembled WGS sequence"/>
</dbReference>
<evidence type="ECO:0000256" key="7">
    <source>
        <dbReference type="ARBA" id="ARBA00022490"/>
    </source>
</evidence>
<dbReference type="EMBL" id="QQZY01000004">
    <property type="protein sequence ID" value="RDI74328.1"/>
    <property type="molecule type" value="Genomic_DNA"/>
</dbReference>
<comment type="cofactor">
    <cofactor evidence="2">
        <name>[4Fe-4S] cluster</name>
        <dbReference type="ChEBI" id="CHEBI:49883"/>
    </cofactor>
</comment>
<dbReference type="SMART" id="SM00387">
    <property type="entry name" value="HATPase_c"/>
    <property type="match status" value="1"/>
</dbReference>
<dbReference type="PANTHER" id="PTHR24421:SF10">
    <property type="entry name" value="NITRATE_NITRITE SENSOR PROTEIN NARQ"/>
    <property type="match status" value="1"/>
</dbReference>
<dbReference type="InterPro" id="IPR003018">
    <property type="entry name" value="GAF"/>
</dbReference>
<evidence type="ECO:0000256" key="4">
    <source>
        <dbReference type="ARBA" id="ARBA00012438"/>
    </source>
</evidence>
<proteinExistence type="predicted"/>
<keyword evidence="8" id="KW-0597">Phosphoprotein</keyword>
<evidence type="ECO:0000256" key="18">
    <source>
        <dbReference type="ARBA" id="ARBA00030800"/>
    </source>
</evidence>
<keyword evidence="21" id="KW-1185">Reference proteome</keyword>
<evidence type="ECO:0000313" key="21">
    <source>
        <dbReference type="Proteomes" id="UP000254134"/>
    </source>
</evidence>
<evidence type="ECO:0000259" key="19">
    <source>
        <dbReference type="PROSITE" id="PS50109"/>
    </source>
</evidence>
<evidence type="ECO:0000256" key="13">
    <source>
        <dbReference type="ARBA" id="ARBA00022840"/>
    </source>
</evidence>
<dbReference type="InterPro" id="IPR029016">
    <property type="entry name" value="GAF-like_dom_sf"/>
</dbReference>
<dbReference type="Pfam" id="PF02518">
    <property type="entry name" value="HATPase_c"/>
    <property type="match status" value="1"/>
</dbReference>
<dbReference type="InterPro" id="IPR050482">
    <property type="entry name" value="Sensor_HK_TwoCompSys"/>
</dbReference>
<dbReference type="GO" id="GO:0016020">
    <property type="term" value="C:membrane"/>
    <property type="evidence" value="ECO:0007669"/>
    <property type="project" value="InterPro"/>
</dbReference>
<dbReference type="GO" id="GO:0005737">
    <property type="term" value="C:cytoplasm"/>
    <property type="evidence" value="ECO:0007669"/>
    <property type="project" value="UniProtKB-SubCell"/>
</dbReference>
<dbReference type="Pfam" id="PF07730">
    <property type="entry name" value="HisKA_3"/>
    <property type="match status" value="1"/>
</dbReference>
<dbReference type="Gene3D" id="1.20.5.1930">
    <property type="match status" value="1"/>
</dbReference>
<evidence type="ECO:0000256" key="16">
    <source>
        <dbReference type="ARBA" id="ARBA00023014"/>
    </source>
</evidence>